<evidence type="ECO:0000313" key="2">
    <source>
        <dbReference type="Proteomes" id="UP000076962"/>
    </source>
</evidence>
<organism evidence="1 2">
    <name type="scientific">Candidatus Thiomargarita nelsonii</name>
    <dbReference type="NCBI Taxonomy" id="1003181"/>
    <lineage>
        <taxon>Bacteria</taxon>
        <taxon>Pseudomonadati</taxon>
        <taxon>Pseudomonadota</taxon>
        <taxon>Gammaproteobacteria</taxon>
        <taxon>Thiotrichales</taxon>
        <taxon>Thiotrichaceae</taxon>
        <taxon>Thiomargarita</taxon>
    </lineage>
</organism>
<evidence type="ECO:0000313" key="1">
    <source>
        <dbReference type="EMBL" id="OAD21506.1"/>
    </source>
</evidence>
<dbReference type="Proteomes" id="UP000076962">
    <property type="component" value="Unassembled WGS sequence"/>
</dbReference>
<protein>
    <submittedName>
        <fullName evidence="1">Uncharacterized protein</fullName>
    </submittedName>
</protein>
<dbReference type="AlphaFoldDB" id="A0A176S0M9"/>
<dbReference type="EMBL" id="LUTY01001587">
    <property type="protein sequence ID" value="OAD21506.1"/>
    <property type="molecule type" value="Genomic_DNA"/>
</dbReference>
<keyword evidence="2" id="KW-1185">Reference proteome</keyword>
<name>A0A176S0M9_9GAMM</name>
<sequence>MGQLSKSDFLCNPNQNRGIGVQNLFWTNCAGWVIVLDGFFNATPSVTFKTTTKHPLQITSFP</sequence>
<comment type="caution">
    <text evidence="1">The sequence shown here is derived from an EMBL/GenBank/DDBJ whole genome shotgun (WGS) entry which is preliminary data.</text>
</comment>
<reference evidence="1 2" key="1">
    <citation type="submission" date="2016-05" db="EMBL/GenBank/DDBJ databases">
        <title>Single-cell genome of chain-forming Candidatus Thiomargarita nelsonii and comparison to other large sulfur-oxidizing bacteria.</title>
        <authorList>
            <person name="Winkel M."/>
            <person name="Salman V."/>
            <person name="Woyke T."/>
            <person name="Schulz-Vogt H."/>
            <person name="Richter M."/>
            <person name="Flood B."/>
            <person name="Bailey J."/>
            <person name="Amann R."/>
            <person name="Mussmann M."/>
        </authorList>
    </citation>
    <scope>NUCLEOTIDE SEQUENCE [LARGE SCALE GENOMIC DNA]</scope>
    <source>
        <strain evidence="1 2">THI036</strain>
    </source>
</reference>
<proteinExistence type="predicted"/>
<accession>A0A176S0M9</accession>
<gene>
    <name evidence="1" type="ORF">THIOM_002723</name>
</gene>